<gene>
    <name evidence="1" type="primary">RBL1_0</name>
    <name evidence="1" type="ORF">g.64728</name>
</gene>
<reference evidence="1" key="1">
    <citation type="submission" date="2015-07" db="EMBL/GenBank/DDBJ databases">
        <title>Transcriptome Assembly of Anthurium amnicola.</title>
        <authorList>
            <person name="Suzuki J."/>
        </authorList>
    </citation>
    <scope>NUCLEOTIDE SEQUENCE</scope>
</reference>
<protein>
    <submittedName>
        <fullName evidence="1">Retinoblastoma-like protein 1</fullName>
    </submittedName>
</protein>
<evidence type="ECO:0000313" key="1">
    <source>
        <dbReference type="EMBL" id="JAT64290.1"/>
    </source>
</evidence>
<name>A0A1D1ZBQ1_9ARAE</name>
<proteinExistence type="predicted"/>
<accession>A0A1D1ZBQ1</accession>
<dbReference type="AlphaFoldDB" id="A0A1D1ZBQ1"/>
<sequence length="147" mass="16111">MHPWIPIVHFGQASSSSLSVRCCLALVDLEAIIAPLRMHLLLNPSLPSFSGDLSTTTFPMSRPLSIATREGTVLIQHLLKALLELVGQQPWMGLCGGLATGGSDVQVARLHTRPQWESCTCHIYQISQCPPRLSIHARASDELFIFV</sequence>
<dbReference type="EMBL" id="GDJX01003646">
    <property type="protein sequence ID" value="JAT64290.1"/>
    <property type="molecule type" value="Transcribed_RNA"/>
</dbReference>
<organism evidence="1">
    <name type="scientific">Anthurium amnicola</name>
    <dbReference type="NCBI Taxonomy" id="1678845"/>
    <lineage>
        <taxon>Eukaryota</taxon>
        <taxon>Viridiplantae</taxon>
        <taxon>Streptophyta</taxon>
        <taxon>Embryophyta</taxon>
        <taxon>Tracheophyta</taxon>
        <taxon>Spermatophyta</taxon>
        <taxon>Magnoliopsida</taxon>
        <taxon>Liliopsida</taxon>
        <taxon>Araceae</taxon>
        <taxon>Pothoideae</taxon>
        <taxon>Potheae</taxon>
        <taxon>Anthurium</taxon>
    </lineage>
</organism>